<name>A0A0D8Y8Z2_DICVI</name>
<feature type="region of interest" description="Disordered" evidence="1">
    <location>
        <begin position="534"/>
        <end position="553"/>
    </location>
</feature>
<feature type="compositionally biased region" description="Basic and acidic residues" evidence="1">
    <location>
        <begin position="541"/>
        <end position="553"/>
    </location>
</feature>
<reference evidence="3" key="2">
    <citation type="journal article" date="2016" name="Sci. Rep.">
        <title>Dictyocaulus viviparus genome, variome and transcriptome elucidate lungworm biology and support future intervention.</title>
        <authorList>
            <person name="McNulty S.N."/>
            <person name="Strube C."/>
            <person name="Rosa B.A."/>
            <person name="Martin J.C."/>
            <person name="Tyagi R."/>
            <person name="Choi Y.J."/>
            <person name="Wang Q."/>
            <person name="Hallsworth Pepin K."/>
            <person name="Zhang X."/>
            <person name="Ozersky P."/>
            <person name="Wilson R.K."/>
            <person name="Sternberg P.W."/>
            <person name="Gasser R.B."/>
            <person name="Mitreva M."/>
        </authorList>
    </citation>
    <scope>NUCLEOTIDE SEQUENCE [LARGE SCALE GENOMIC DNA]</scope>
    <source>
        <strain evidence="3">HannoverDv2000</strain>
    </source>
</reference>
<evidence type="ECO:0000313" key="3">
    <source>
        <dbReference type="Proteomes" id="UP000053766"/>
    </source>
</evidence>
<evidence type="ECO:0000256" key="1">
    <source>
        <dbReference type="SAM" id="MobiDB-lite"/>
    </source>
</evidence>
<dbReference type="Proteomes" id="UP000053766">
    <property type="component" value="Unassembled WGS sequence"/>
</dbReference>
<dbReference type="EMBL" id="KN716153">
    <property type="protein sequence ID" value="KJH53303.1"/>
    <property type="molecule type" value="Genomic_DNA"/>
</dbReference>
<sequence>MTHSLMTAENCNISESESLKEERKASAGGQESRRGISPKNSKEKPQSSSMEKRMKKLKSLSPNQRKNSKENIRASLMNGKNDKSQKKPRSPKPSKDSNEKLVGSSEERKRNFVATKKQGSSSPTSRGSSTEKKPGCTMEKKKNAARRKKPGSNSPISQKHSKKRKSGLLKERKQVGGMRKKSASRAHVVSQKNPKETKQGVIMRMRKISVGERKKNIDGLKGNETPEKLMSPKIKPMLKNDSKERKLSKDLHQSRSDSETVDYWLAPEEKNMQAIQETHKVQVNIKTSNNMIPHDTRSPHVDNSPILLQNMKTQESPVNTNVNDILKFDDVLDSDSESIRNRARNDKKSLRSDENHQKIERMAEYGVLDRPLLNAPKTIAVPADGVLNRPVLIPTDKKVNGTTKKSPSQNDRESPQCEAIAKVGGHNSIDLKLSPPNMQMESPDKLKKVTQPQQPPVDYQIQLPALKQVDQIDTKKNEWNLKETSSPAQRNEEAEAVVTNASTKPDAIKNDRVEKSEKAQDHNNIVSIFMSATPRGNFENKSGRGRVDSEYRY</sequence>
<dbReference type="AlphaFoldDB" id="A0A0D8Y8Z2"/>
<accession>A0A0D8Y8Z2</accession>
<feature type="region of interest" description="Disordered" evidence="1">
    <location>
        <begin position="1"/>
        <end position="257"/>
    </location>
</feature>
<feature type="compositionally biased region" description="Basic and acidic residues" evidence="1">
    <location>
        <begin position="129"/>
        <end position="142"/>
    </location>
</feature>
<proteinExistence type="predicted"/>
<feature type="compositionally biased region" description="Polar residues" evidence="1">
    <location>
        <begin position="1"/>
        <end position="16"/>
    </location>
</feature>
<evidence type="ECO:0000313" key="2">
    <source>
        <dbReference type="EMBL" id="KJH53303.1"/>
    </source>
</evidence>
<feature type="compositionally biased region" description="Basic and acidic residues" evidence="1">
    <location>
        <begin position="93"/>
        <end position="110"/>
    </location>
</feature>
<feature type="region of interest" description="Disordered" evidence="1">
    <location>
        <begin position="396"/>
        <end position="415"/>
    </location>
</feature>
<gene>
    <name evidence="2" type="ORF">DICVIV_00426</name>
</gene>
<organism evidence="2 3">
    <name type="scientific">Dictyocaulus viviparus</name>
    <name type="common">Bovine lungworm</name>
    <dbReference type="NCBI Taxonomy" id="29172"/>
    <lineage>
        <taxon>Eukaryota</taxon>
        <taxon>Metazoa</taxon>
        <taxon>Ecdysozoa</taxon>
        <taxon>Nematoda</taxon>
        <taxon>Chromadorea</taxon>
        <taxon>Rhabditida</taxon>
        <taxon>Rhabditina</taxon>
        <taxon>Rhabditomorpha</taxon>
        <taxon>Strongyloidea</taxon>
        <taxon>Metastrongylidae</taxon>
        <taxon>Dictyocaulus</taxon>
    </lineage>
</organism>
<feature type="compositionally biased region" description="Basic and acidic residues" evidence="1">
    <location>
        <begin position="209"/>
        <end position="218"/>
    </location>
</feature>
<feature type="compositionally biased region" description="Low complexity" evidence="1">
    <location>
        <begin position="119"/>
        <end position="128"/>
    </location>
</feature>
<reference evidence="2 3" key="1">
    <citation type="submission" date="2013-11" db="EMBL/GenBank/DDBJ databases">
        <title>Draft genome of the bovine lungworm Dictyocaulus viviparus.</title>
        <authorList>
            <person name="Mitreva M."/>
        </authorList>
    </citation>
    <scope>NUCLEOTIDE SEQUENCE [LARGE SCALE GENOMIC DNA]</scope>
    <source>
        <strain evidence="2 3">HannoverDv2000</strain>
    </source>
</reference>
<feature type="compositionally biased region" description="Basic and acidic residues" evidence="1">
    <location>
        <begin position="238"/>
        <end position="257"/>
    </location>
</feature>
<protein>
    <submittedName>
        <fullName evidence="2">Uncharacterized protein</fullName>
    </submittedName>
</protein>
<keyword evidence="3" id="KW-1185">Reference proteome</keyword>
<feature type="compositionally biased region" description="Polar residues" evidence="1">
    <location>
        <begin position="400"/>
        <end position="409"/>
    </location>
</feature>